<dbReference type="EMBL" id="NMUH01001479">
    <property type="protein sequence ID" value="MQL92725.1"/>
    <property type="molecule type" value="Genomic_DNA"/>
</dbReference>
<dbReference type="Proteomes" id="UP000652761">
    <property type="component" value="Unassembled WGS sequence"/>
</dbReference>
<reference evidence="1" key="1">
    <citation type="submission" date="2017-07" db="EMBL/GenBank/DDBJ databases">
        <title>Taro Niue Genome Assembly and Annotation.</title>
        <authorList>
            <person name="Atibalentja N."/>
            <person name="Keating K."/>
            <person name="Fields C.J."/>
        </authorList>
    </citation>
    <scope>NUCLEOTIDE SEQUENCE</scope>
    <source>
        <strain evidence="1">Niue_2</strain>
        <tissue evidence="1">Leaf</tissue>
    </source>
</reference>
<accession>A0A843V9Y6</accession>
<gene>
    <name evidence="1" type="ORF">Taro_025353</name>
</gene>
<keyword evidence="2" id="KW-1185">Reference proteome</keyword>
<protein>
    <submittedName>
        <fullName evidence="1">Uncharacterized protein</fullName>
    </submittedName>
</protein>
<sequence length="108" mass="12109">MRQSAASRFVDHLWRWTEFCSAGGGAVEGFSGDFGWRAQFSVRFCCKELVWSVRIAGEALYCAFFAKVGDRGAVVIKKATGRLVAFISSRRHVRLTPFEGDSRACRDH</sequence>
<dbReference type="AlphaFoldDB" id="A0A843V9Y6"/>
<feature type="non-terminal residue" evidence="1">
    <location>
        <position position="1"/>
    </location>
</feature>
<comment type="caution">
    <text evidence="1">The sequence shown here is derived from an EMBL/GenBank/DDBJ whole genome shotgun (WGS) entry which is preliminary data.</text>
</comment>
<proteinExistence type="predicted"/>
<evidence type="ECO:0000313" key="2">
    <source>
        <dbReference type="Proteomes" id="UP000652761"/>
    </source>
</evidence>
<evidence type="ECO:0000313" key="1">
    <source>
        <dbReference type="EMBL" id="MQL92725.1"/>
    </source>
</evidence>
<name>A0A843V9Y6_COLES</name>
<organism evidence="1 2">
    <name type="scientific">Colocasia esculenta</name>
    <name type="common">Wild taro</name>
    <name type="synonym">Arum esculentum</name>
    <dbReference type="NCBI Taxonomy" id="4460"/>
    <lineage>
        <taxon>Eukaryota</taxon>
        <taxon>Viridiplantae</taxon>
        <taxon>Streptophyta</taxon>
        <taxon>Embryophyta</taxon>
        <taxon>Tracheophyta</taxon>
        <taxon>Spermatophyta</taxon>
        <taxon>Magnoliopsida</taxon>
        <taxon>Liliopsida</taxon>
        <taxon>Araceae</taxon>
        <taxon>Aroideae</taxon>
        <taxon>Colocasieae</taxon>
        <taxon>Colocasia</taxon>
    </lineage>
</organism>